<comment type="similarity">
    <text evidence="5">Belongs to the UbiX/PAD1 family.</text>
</comment>
<evidence type="ECO:0000256" key="3">
    <source>
        <dbReference type="ARBA" id="ARBA00022643"/>
    </source>
</evidence>
<dbReference type="GO" id="GO:0016831">
    <property type="term" value="F:carboxy-lyase activity"/>
    <property type="evidence" value="ECO:0007669"/>
    <property type="project" value="TreeGrafter"/>
</dbReference>
<dbReference type="InterPro" id="IPR003382">
    <property type="entry name" value="Flavoprotein"/>
</dbReference>
<dbReference type="HAMAP" id="MF_01984">
    <property type="entry name" value="ubiX_pad"/>
    <property type="match status" value="1"/>
</dbReference>
<evidence type="ECO:0000256" key="1">
    <source>
        <dbReference type="ARBA" id="ARBA00022602"/>
    </source>
</evidence>
<keyword evidence="3" id="KW-0288">FMN</keyword>
<keyword evidence="1" id="KW-0637">Prenyltransferase</keyword>
<evidence type="ECO:0000256" key="6">
    <source>
        <dbReference type="ARBA" id="ARBA00066834"/>
    </source>
</evidence>
<dbReference type="InterPro" id="IPR036551">
    <property type="entry name" value="Flavin_trans-like"/>
</dbReference>
<evidence type="ECO:0000256" key="5">
    <source>
        <dbReference type="ARBA" id="ARBA00060793"/>
    </source>
</evidence>
<dbReference type="EC" id="2.5.1.129" evidence="6"/>
<evidence type="ECO:0000256" key="4">
    <source>
        <dbReference type="ARBA" id="ARBA00022679"/>
    </source>
</evidence>
<dbReference type="PANTHER" id="PTHR43374">
    <property type="entry name" value="FLAVIN PRENYLTRANSFERASE"/>
    <property type="match status" value="1"/>
</dbReference>
<keyword evidence="4 8" id="KW-0808">Transferase</keyword>
<dbReference type="InterPro" id="IPR004507">
    <property type="entry name" value="UbiX-like"/>
</dbReference>
<dbReference type="FunFam" id="3.40.50.1950:FF:000001">
    <property type="entry name" value="Flavin prenyltransferase UbiX"/>
    <property type="match status" value="1"/>
</dbReference>
<reference evidence="8" key="1">
    <citation type="submission" date="2018-06" db="EMBL/GenBank/DDBJ databases">
        <authorList>
            <person name="Zhirakovskaya E."/>
        </authorList>
    </citation>
    <scope>NUCLEOTIDE SEQUENCE</scope>
</reference>
<keyword evidence="2" id="KW-0285">Flavoprotein</keyword>
<proteinExistence type="inferred from homology"/>
<feature type="domain" description="Flavoprotein" evidence="7">
    <location>
        <begin position="8"/>
        <end position="190"/>
    </location>
</feature>
<sequence>MIDNQHKILALTGASGAPYAMRLLECMLGAGQRVDIIFSKAAHMVFAMETDLNLPARPAELTDFFIDRFAASPEQIRVYGREDWMAPMASGSHTAGSMVVCPCTMGTLAAIAHGMSDNLIERAADVMIKENRQLILVPRETPFSAIHLENMHKLAQLGVTMLAANPGFYYQPTKIDDLVDFVVARILDQLQIEHALIPRWGHDPVPDPN</sequence>
<dbReference type="Gene3D" id="3.40.50.1950">
    <property type="entry name" value="Flavin prenyltransferase-like"/>
    <property type="match status" value="1"/>
</dbReference>
<dbReference type="EMBL" id="UOFR01000079">
    <property type="protein sequence ID" value="VAX00872.1"/>
    <property type="molecule type" value="Genomic_DNA"/>
</dbReference>
<evidence type="ECO:0000259" key="7">
    <source>
        <dbReference type="Pfam" id="PF02441"/>
    </source>
</evidence>
<gene>
    <name evidence="8" type="ORF">MNBD_GAMMA21-2309</name>
</gene>
<dbReference type="SUPFAM" id="SSF52507">
    <property type="entry name" value="Homo-oligomeric flavin-containing Cys decarboxylases, HFCD"/>
    <property type="match status" value="1"/>
</dbReference>
<name>A0A3B1AA15_9ZZZZ</name>
<evidence type="ECO:0000313" key="8">
    <source>
        <dbReference type="EMBL" id="VAX00872.1"/>
    </source>
</evidence>
<dbReference type="Pfam" id="PF02441">
    <property type="entry name" value="Flavoprotein"/>
    <property type="match status" value="1"/>
</dbReference>
<dbReference type="GO" id="GO:0106141">
    <property type="term" value="F:flavin prenyltransferase activity"/>
    <property type="evidence" value="ECO:0007669"/>
    <property type="project" value="UniProtKB-EC"/>
</dbReference>
<organism evidence="8">
    <name type="scientific">hydrothermal vent metagenome</name>
    <dbReference type="NCBI Taxonomy" id="652676"/>
    <lineage>
        <taxon>unclassified sequences</taxon>
        <taxon>metagenomes</taxon>
        <taxon>ecological metagenomes</taxon>
    </lineage>
</organism>
<protein>
    <recommendedName>
        <fullName evidence="6">flavin prenyltransferase</fullName>
        <ecNumber evidence="6">2.5.1.129</ecNumber>
    </recommendedName>
</protein>
<accession>A0A3B1AA15</accession>
<dbReference type="AlphaFoldDB" id="A0A3B1AA15"/>
<dbReference type="NCBIfam" id="TIGR00421">
    <property type="entry name" value="ubiX_pad"/>
    <property type="match status" value="1"/>
</dbReference>
<dbReference type="PANTHER" id="PTHR43374:SF1">
    <property type="entry name" value="FLAVIN PRENYLTRANSFERASE PAD1, MITOCHONDRIAL"/>
    <property type="match status" value="1"/>
</dbReference>
<evidence type="ECO:0000256" key="2">
    <source>
        <dbReference type="ARBA" id="ARBA00022630"/>
    </source>
</evidence>